<gene>
    <name evidence="2" type="ORF">HNQ94_000829</name>
</gene>
<keyword evidence="3" id="KW-1185">Reference proteome</keyword>
<feature type="transmembrane region" description="Helical" evidence="1">
    <location>
        <begin position="35"/>
        <end position="52"/>
    </location>
</feature>
<evidence type="ECO:0000256" key="1">
    <source>
        <dbReference type="SAM" id="Phobius"/>
    </source>
</evidence>
<comment type="caution">
    <text evidence="2">The sequence shown here is derived from an EMBL/GenBank/DDBJ whole genome shotgun (WGS) entry which is preliminary data.</text>
</comment>
<dbReference type="RefSeq" id="WP_174494952.1">
    <property type="nucleotide sequence ID" value="NZ_CADDWK010000002.1"/>
</dbReference>
<evidence type="ECO:0000313" key="3">
    <source>
        <dbReference type="Proteomes" id="UP000581688"/>
    </source>
</evidence>
<sequence length="58" mass="6550">MVVVLYVLSFTSIIYGKLTLMQGWQGTFSKLLGNGFYYGGLILLVMAIFLTIKKSVRR</sequence>
<protein>
    <submittedName>
        <fullName evidence="2">Uncharacterized protein</fullName>
    </submittedName>
</protein>
<keyword evidence="1" id="KW-0812">Transmembrane</keyword>
<dbReference type="AlphaFoldDB" id="A0A841PWT5"/>
<keyword evidence="1" id="KW-1133">Transmembrane helix</keyword>
<evidence type="ECO:0000313" key="2">
    <source>
        <dbReference type="EMBL" id="MBB6452384.1"/>
    </source>
</evidence>
<dbReference type="EMBL" id="JACHGH010000002">
    <property type="protein sequence ID" value="MBB6452384.1"/>
    <property type="molecule type" value="Genomic_DNA"/>
</dbReference>
<reference evidence="2 3" key="1">
    <citation type="submission" date="2020-08" db="EMBL/GenBank/DDBJ databases">
        <title>Genomic Encyclopedia of Type Strains, Phase IV (KMG-IV): sequencing the most valuable type-strain genomes for metagenomic binning, comparative biology and taxonomic classification.</title>
        <authorList>
            <person name="Goeker M."/>
        </authorList>
    </citation>
    <scope>NUCLEOTIDE SEQUENCE [LARGE SCALE GENOMIC DNA]</scope>
    <source>
        <strain evidence="2 3">DSM 19612</strain>
    </source>
</reference>
<dbReference type="Proteomes" id="UP000581688">
    <property type="component" value="Unassembled WGS sequence"/>
</dbReference>
<accession>A0A841PWT5</accession>
<proteinExistence type="predicted"/>
<name>A0A841PWT5_9BACI</name>
<keyword evidence="1" id="KW-0472">Membrane</keyword>
<organism evidence="2 3">
    <name type="scientific">Salirhabdus euzebyi</name>
    <dbReference type="NCBI Taxonomy" id="394506"/>
    <lineage>
        <taxon>Bacteria</taxon>
        <taxon>Bacillati</taxon>
        <taxon>Bacillota</taxon>
        <taxon>Bacilli</taxon>
        <taxon>Bacillales</taxon>
        <taxon>Bacillaceae</taxon>
        <taxon>Salirhabdus</taxon>
    </lineage>
</organism>